<dbReference type="PANTHER" id="PTHR10083">
    <property type="entry name" value="KUNITZ-TYPE PROTEASE INHIBITOR-RELATED"/>
    <property type="match status" value="1"/>
</dbReference>
<dbReference type="FunFam" id="4.10.410.10:FF:000020">
    <property type="entry name" value="Collagen, type VI, alpha 3"/>
    <property type="match status" value="1"/>
</dbReference>
<sequence>MLRCSSIAVALGLLSSLLLAAGCFVTVNPGGGDPGGGDGGLPALCSLPQEVGPCEAAIPSYWHDPDTGVCKRFSYGGCDGNANRFDSFEACQEACHGGSPDMDACEAPGDCVLAAAGNCPPCDSAGAGSLVAVNRAMKDEYDRVNPVSSVVCEACPDVSEPERRLQYFAATCESGRCVVRDVRESPLTECTEDAECALRDGVGCCEGCDGTGIVALNQSADLRSLVCPADAGACPPCAPVYPEGMTAVCSAGRCQPKLPAAP</sequence>
<dbReference type="PROSITE" id="PS50279">
    <property type="entry name" value="BPTI_KUNITZ_2"/>
    <property type="match status" value="1"/>
</dbReference>
<dbReference type="InterPro" id="IPR036880">
    <property type="entry name" value="Kunitz_BPTI_sf"/>
</dbReference>
<dbReference type="InterPro" id="IPR050098">
    <property type="entry name" value="TFPI/VKTCI-like"/>
</dbReference>
<dbReference type="AlphaFoldDB" id="A0A4P2R2W4"/>
<organism evidence="4 5">
    <name type="scientific">Sorangium cellulosum</name>
    <name type="common">Polyangium cellulosum</name>
    <dbReference type="NCBI Taxonomy" id="56"/>
    <lineage>
        <taxon>Bacteria</taxon>
        <taxon>Pseudomonadati</taxon>
        <taxon>Myxococcota</taxon>
        <taxon>Polyangia</taxon>
        <taxon>Polyangiales</taxon>
        <taxon>Polyangiaceae</taxon>
        <taxon>Sorangium</taxon>
    </lineage>
</organism>
<dbReference type="PROSITE" id="PS00280">
    <property type="entry name" value="BPTI_KUNITZ_1"/>
    <property type="match status" value="1"/>
</dbReference>
<protein>
    <recommendedName>
        <fullName evidence="3">BPTI/Kunitz inhibitor domain-containing protein</fullName>
    </recommendedName>
</protein>
<keyword evidence="2" id="KW-0732">Signal</keyword>
<evidence type="ECO:0000256" key="2">
    <source>
        <dbReference type="SAM" id="SignalP"/>
    </source>
</evidence>
<dbReference type="CDD" id="cd00109">
    <property type="entry name" value="Kunitz-type"/>
    <property type="match status" value="1"/>
</dbReference>
<evidence type="ECO:0000313" key="5">
    <source>
        <dbReference type="Proteomes" id="UP000295497"/>
    </source>
</evidence>
<accession>A0A4P2R2W4</accession>
<dbReference type="InterPro" id="IPR002223">
    <property type="entry name" value="Kunitz_BPTI"/>
</dbReference>
<reference evidence="4 5" key="1">
    <citation type="submission" date="2015-09" db="EMBL/GenBank/DDBJ databases">
        <title>Sorangium comparison.</title>
        <authorList>
            <person name="Zaburannyi N."/>
            <person name="Bunk B."/>
            <person name="Overmann J."/>
            <person name="Mueller R."/>
        </authorList>
    </citation>
    <scope>NUCLEOTIDE SEQUENCE [LARGE SCALE GENOMIC DNA]</scope>
    <source>
        <strain evidence="4 5">So ce836</strain>
    </source>
</reference>
<evidence type="ECO:0000259" key="3">
    <source>
        <dbReference type="PROSITE" id="PS50279"/>
    </source>
</evidence>
<dbReference type="SMART" id="SM00131">
    <property type="entry name" value="KU"/>
    <property type="match status" value="1"/>
</dbReference>
<feature type="signal peptide" evidence="2">
    <location>
        <begin position="1"/>
        <end position="20"/>
    </location>
</feature>
<dbReference type="EMBL" id="CP012672">
    <property type="protein sequence ID" value="AUX37008.1"/>
    <property type="molecule type" value="Genomic_DNA"/>
</dbReference>
<feature type="chain" id="PRO_5020556723" description="BPTI/Kunitz inhibitor domain-containing protein" evidence="2">
    <location>
        <begin position="21"/>
        <end position="262"/>
    </location>
</feature>
<keyword evidence="1" id="KW-1015">Disulfide bond</keyword>
<dbReference type="GO" id="GO:0004867">
    <property type="term" value="F:serine-type endopeptidase inhibitor activity"/>
    <property type="evidence" value="ECO:0007669"/>
    <property type="project" value="InterPro"/>
</dbReference>
<dbReference type="GO" id="GO:0005615">
    <property type="term" value="C:extracellular space"/>
    <property type="evidence" value="ECO:0007669"/>
    <property type="project" value="TreeGrafter"/>
</dbReference>
<proteinExistence type="predicted"/>
<dbReference type="PROSITE" id="PS51257">
    <property type="entry name" value="PROKAR_LIPOPROTEIN"/>
    <property type="match status" value="1"/>
</dbReference>
<dbReference type="Gene3D" id="4.10.410.10">
    <property type="entry name" value="Pancreatic trypsin inhibitor Kunitz domain"/>
    <property type="match status" value="1"/>
</dbReference>
<feature type="domain" description="BPTI/Kunitz inhibitor" evidence="3">
    <location>
        <begin position="45"/>
        <end position="95"/>
    </location>
</feature>
<dbReference type="InterPro" id="IPR020901">
    <property type="entry name" value="Prtase_inh_Kunz-CS"/>
</dbReference>
<evidence type="ECO:0000313" key="4">
    <source>
        <dbReference type="EMBL" id="AUX37008.1"/>
    </source>
</evidence>
<dbReference type="PANTHER" id="PTHR10083:SF374">
    <property type="entry name" value="BPTI_KUNITZ INHIBITOR DOMAIN-CONTAINING PROTEIN"/>
    <property type="match status" value="1"/>
</dbReference>
<dbReference type="PRINTS" id="PR00759">
    <property type="entry name" value="BASICPTASE"/>
</dbReference>
<dbReference type="SUPFAM" id="SSF57362">
    <property type="entry name" value="BPTI-like"/>
    <property type="match status" value="1"/>
</dbReference>
<name>A0A4P2R2W4_SORCE</name>
<evidence type="ECO:0000256" key="1">
    <source>
        <dbReference type="ARBA" id="ARBA00023157"/>
    </source>
</evidence>
<gene>
    <name evidence="4" type="ORF">SOCE836_092270</name>
</gene>
<dbReference type="Pfam" id="PF00014">
    <property type="entry name" value="Kunitz_BPTI"/>
    <property type="match status" value="1"/>
</dbReference>
<dbReference type="Proteomes" id="UP000295497">
    <property type="component" value="Chromosome"/>
</dbReference>